<evidence type="ECO:0000313" key="1">
    <source>
        <dbReference type="EMBL" id="KAJ1356372.1"/>
    </source>
</evidence>
<dbReference type="Proteomes" id="UP001196413">
    <property type="component" value="Unassembled WGS sequence"/>
</dbReference>
<organism evidence="1 2">
    <name type="scientific">Parelaphostrongylus tenuis</name>
    <name type="common">Meningeal worm</name>
    <dbReference type="NCBI Taxonomy" id="148309"/>
    <lineage>
        <taxon>Eukaryota</taxon>
        <taxon>Metazoa</taxon>
        <taxon>Ecdysozoa</taxon>
        <taxon>Nematoda</taxon>
        <taxon>Chromadorea</taxon>
        <taxon>Rhabditida</taxon>
        <taxon>Rhabditina</taxon>
        <taxon>Rhabditomorpha</taxon>
        <taxon>Strongyloidea</taxon>
        <taxon>Metastrongylidae</taxon>
        <taxon>Parelaphostrongylus</taxon>
    </lineage>
</organism>
<protein>
    <submittedName>
        <fullName evidence="1">Uncharacterized protein</fullName>
    </submittedName>
</protein>
<reference evidence="1" key="1">
    <citation type="submission" date="2021-06" db="EMBL/GenBank/DDBJ databases">
        <title>Parelaphostrongylus tenuis whole genome reference sequence.</title>
        <authorList>
            <person name="Garwood T.J."/>
            <person name="Larsen P.A."/>
            <person name="Fountain-Jones N.M."/>
            <person name="Garbe J.R."/>
            <person name="Macchietto M.G."/>
            <person name="Kania S.A."/>
            <person name="Gerhold R.W."/>
            <person name="Richards J.E."/>
            <person name="Wolf T.M."/>
        </authorList>
    </citation>
    <scope>NUCLEOTIDE SEQUENCE</scope>
    <source>
        <strain evidence="1">MNPRO001-30</strain>
        <tissue evidence="1">Meninges</tissue>
    </source>
</reference>
<name>A0AAD5MD25_PARTN</name>
<dbReference type="EMBL" id="JAHQIW010002792">
    <property type="protein sequence ID" value="KAJ1356372.1"/>
    <property type="molecule type" value="Genomic_DNA"/>
</dbReference>
<sequence>MRKRLTASKRMLSQRSSTNVSTYPVYEYWHTAVETTAQHYGFCIDSLPYPSKKRLDKATPRLQSCCISSPFLTFWLYDQAALETQNELYEANSSKFMHFDRK</sequence>
<accession>A0AAD5MD25</accession>
<evidence type="ECO:0000313" key="2">
    <source>
        <dbReference type="Proteomes" id="UP001196413"/>
    </source>
</evidence>
<dbReference type="AlphaFoldDB" id="A0AAD5MD25"/>
<gene>
    <name evidence="1" type="ORF">KIN20_014076</name>
</gene>
<proteinExistence type="predicted"/>
<keyword evidence="2" id="KW-1185">Reference proteome</keyword>
<comment type="caution">
    <text evidence="1">The sequence shown here is derived from an EMBL/GenBank/DDBJ whole genome shotgun (WGS) entry which is preliminary data.</text>
</comment>